<keyword evidence="2" id="KW-0238">DNA-binding</keyword>
<accession>A0AA88UG10</accession>
<dbReference type="GO" id="GO:0005634">
    <property type="term" value="C:nucleus"/>
    <property type="evidence" value="ECO:0007669"/>
    <property type="project" value="UniProtKB-SubCell"/>
</dbReference>
<evidence type="ECO:0000256" key="2">
    <source>
        <dbReference type="ARBA" id="ARBA00023125"/>
    </source>
</evidence>
<reference evidence="5" key="1">
    <citation type="submission" date="2022-12" db="EMBL/GenBank/DDBJ databases">
        <title>Draft genome assemblies for two species of Escallonia (Escalloniales).</title>
        <authorList>
            <person name="Chanderbali A."/>
            <person name="Dervinis C."/>
            <person name="Anghel I."/>
            <person name="Soltis D."/>
            <person name="Soltis P."/>
            <person name="Zapata F."/>
        </authorList>
    </citation>
    <scope>NUCLEOTIDE SEQUENCE</scope>
    <source>
        <strain evidence="5">UCBG92.1500</strain>
        <tissue evidence="5">Leaf</tissue>
    </source>
</reference>
<evidence type="ECO:0000256" key="4">
    <source>
        <dbReference type="SAM" id="MobiDB-lite"/>
    </source>
</evidence>
<evidence type="ECO:0000256" key="1">
    <source>
        <dbReference type="ARBA" id="ARBA00004123"/>
    </source>
</evidence>
<evidence type="ECO:0000256" key="3">
    <source>
        <dbReference type="ARBA" id="ARBA00023242"/>
    </source>
</evidence>
<comment type="subcellular location">
    <subcellularLocation>
        <location evidence="1">Nucleus</location>
    </subcellularLocation>
</comment>
<evidence type="ECO:0008006" key="7">
    <source>
        <dbReference type="Google" id="ProtNLM"/>
    </source>
</evidence>
<sequence>MGIQTMGFHGSDQQSSLQPLGRQISWYSLSLDEVENQLGALGKPLGSMNLDELIKNVLKSEANQSNDMTVDSSSSAYSFKRQASLSLVRAFSGKTVNEVWREIQQGQKMRDVEEMNGQGREATLGEMTLEEFLVKAGLYVAEASLESTMGLENALATQTYTGHIGLSPSTSIDGLSDTPTPSGKRGGADAFEKTLERRLKRKIKNRESAALSRARKQAGYSMCFSLFSTSCMPKLAYHNELVTKISRLEEENMKLNREK</sequence>
<name>A0AA88UG10_9ASTE</name>
<dbReference type="PANTHER" id="PTHR22952">
    <property type="entry name" value="CAMP-RESPONSE ELEMENT BINDING PROTEIN-RELATED"/>
    <property type="match status" value="1"/>
</dbReference>
<keyword evidence="6" id="KW-1185">Reference proteome</keyword>
<gene>
    <name evidence="5" type="ORF">RJ640_016287</name>
</gene>
<evidence type="ECO:0000313" key="5">
    <source>
        <dbReference type="EMBL" id="KAK2981118.1"/>
    </source>
</evidence>
<protein>
    <recommendedName>
        <fullName evidence="7">BZIP domain-containing protein</fullName>
    </recommendedName>
</protein>
<dbReference type="Gene3D" id="1.20.5.170">
    <property type="match status" value="1"/>
</dbReference>
<dbReference type="EMBL" id="JAVXUO010001560">
    <property type="protein sequence ID" value="KAK2981118.1"/>
    <property type="molecule type" value="Genomic_DNA"/>
</dbReference>
<organism evidence="5 6">
    <name type="scientific">Escallonia rubra</name>
    <dbReference type="NCBI Taxonomy" id="112253"/>
    <lineage>
        <taxon>Eukaryota</taxon>
        <taxon>Viridiplantae</taxon>
        <taxon>Streptophyta</taxon>
        <taxon>Embryophyta</taxon>
        <taxon>Tracheophyta</taxon>
        <taxon>Spermatophyta</taxon>
        <taxon>Magnoliopsida</taxon>
        <taxon>eudicotyledons</taxon>
        <taxon>Gunneridae</taxon>
        <taxon>Pentapetalae</taxon>
        <taxon>asterids</taxon>
        <taxon>campanulids</taxon>
        <taxon>Escalloniales</taxon>
        <taxon>Escalloniaceae</taxon>
        <taxon>Escallonia</taxon>
    </lineage>
</organism>
<dbReference type="GO" id="GO:0045893">
    <property type="term" value="P:positive regulation of DNA-templated transcription"/>
    <property type="evidence" value="ECO:0007669"/>
    <property type="project" value="InterPro"/>
</dbReference>
<dbReference type="GO" id="GO:0003700">
    <property type="term" value="F:DNA-binding transcription factor activity"/>
    <property type="evidence" value="ECO:0007669"/>
    <property type="project" value="InterPro"/>
</dbReference>
<dbReference type="GO" id="GO:0003677">
    <property type="term" value="F:DNA binding"/>
    <property type="evidence" value="ECO:0007669"/>
    <property type="project" value="UniProtKB-KW"/>
</dbReference>
<dbReference type="Proteomes" id="UP001187471">
    <property type="component" value="Unassembled WGS sequence"/>
</dbReference>
<proteinExistence type="predicted"/>
<evidence type="ECO:0000313" key="6">
    <source>
        <dbReference type="Proteomes" id="UP001187471"/>
    </source>
</evidence>
<feature type="compositionally biased region" description="Polar residues" evidence="4">
    <location>
        <begin position="168"/>
        <end position="181"/>
    </location>
</feature>
<feature type="non-terminal residue" evidence="5">
    <location>
        <position position="1"/>
    </location>
</feature>
<dbReference type="AlphaFoldDB" id="A0AA88UG10"/>
<dbReference type="PANTHER" id="PTHR22952:SF390">
    <property type="entry name" value="ABSCISIC ACID-INSENSITIVE 5-LIKE PROTEIN 2"/>
    <property type="match status" value="1"/>
</dbReference>
<comment type="caution">
    <text evidence="5">The sequence shown here is derived from an EMBL/GenBank/DDBJ whole genome shotgun (WGS) entry which is preliminary data.</text>
</comment>
<feature type="region of interest" description="Disordered" evidence="4">
    <location>
        <begin position="168"/>
        <end position="188"/>
    </location>
</feature>
<dbReference type="InterPro" id="IPR043452">
    <property type="entry name" value="BZIP46-like"/>
</dbReference>
<keyword evidence="3" id="KW-0539">Nucleus</keyword>